<protein>
    <submittedName>
        <fullName evidence="4">N-6 DNA methylase</fullName>
    </submittedName>
</protein>
<evidence type="ECO:0000313" key="4">
    <source>
        <dbReference type="EMBL" id="MCQ9303583.1"/>
    </source>
</evidence>
<evidence type="ECO:0000259" key="3">
    <source>
        <dbReference type="Pfam" id="PF02384"/>
    </source>
</evidence>
<dbReference type="SUPFAM" id="SSF116734">
    <property type="entry name" value="DNA methylase specificity domain"/>
    <property type="match status" value="1"/>
</dbReference>
<dbReference type="GO" id="GO:0003677">
    <property type="term" value="F:DNA binding"/>
    <property type="evidence" value="ECO:0007669"/>
    <property type="project" value="UniProtKB-KW"/>
</dbReference>
<dbReference type="InterPro" id="IPR044946">
    <property type="entry name" value="Restrct_endonuc_typeI_TRD_sf"/>
</dbReference>
<dbReference type="PROSITE" id="PS00092">
    <property type="entry name" value="N6_MTASE"/>
    <property type="match status" value="1"/>
</dbReference>
<feature type="domain" description="DNA methylase adenine-specific" evidence="3">
    <location>
        <begin position="118"/>
        <end position="423"/>
    </location>
</feature>
<keyword evidence="1" id="KW-0680">Restriction system</keyword>
<accession>A0AAW5LNS0</accession>
<evidence type="ECO:0000313" key="5">
    <source>
        <dbReference type="Proteomes" id="UP001204068"/>
    </source>
</evidence>
<evidence type="ECO:0000256" key="2">
    <source>
        <dbReference type="ARBA" id="ARBA00023125"/>
    </source>
</evidence>
<dbReference type="EMBL" id="JANILD010000003">
    <property type="protein sequence ID" value="MCQ9303583.1"/>
    <property type="molecule type" value="Genomic_DNA"/>
</dbReference>
<dbReference type="GO" id="GO:0009307">
    <property type="term" value="P:DNA restriction-modification system"/>
    <property type="evidence" value="ECO:0007669"/>
    <property type="project" value="UniProtKB-KW"/>
</dbReference>
<dbReference type="GO" id="GO:0008170">
    <property type="term" value="F:N-methyltransferase activity"/>
    <property type="evidence" value="ECO:0007669"/>
    <property type="project" value="InterPro"/>
</dbReference>
<dbReference type="Gene3D" id="3.40.50.150">
    <property type="entry name" value="Vaccinia Virus protein VP39"/>
    <property type="match status" value="1"/>
</dbReference>
<dbReference type="InterPro" id="IPR029063">
    <property type="entry name" value="SAM-dependent_MTases_sf"/>
</dbReference>
<dbReference type="GO" id="GO:0032259">
    <property type="term" value="P:methylation"/>
    <property type="evidence" value="ECO:0007669"/>
    <property type="project" value="UniProtKB-KW"/>
</dbReference>
<dbReference type="RefSeq" id="WP_257099525.1">
    <property type="nucleotide sequence ID" value="NZ_JANILD010000003.1"/>
</dbReference>
<keyword evidence="4" id="KW-0808">Transferase</keyword>
<keyword evidence="4" id="KW-0489">Methyltransferase</keyword>
<dbReference type="InterPro" id="IPR003356">
    <property type="entry name" value="DNA_methylase_A-5"/>
</dbReference>
<dbReference type="PANTHER" id="PTHR42998:SF1">
    <property type="entry name" value="TYPE I RESTRICTION ENZYME HINDI METHYLASE SUBUNIT"/>
    <property type="match status" value="1"/>
</dbReference>
<dbReference type="Proteomes" id="UP001204068">
    <property type="component" value="Unassembled WGS sequence"/>
</dbReference>
<dbReference type="PANTHER" id="PTHR42998">
    <property type="entry name" value="TYPE I RESTRICTION ENZYME HINDVIIP M PROTEIN-RELATED"/>
    <property type="match status" value="1"/>
</dbReference>
<dbReference type="CDD" id="cd02440">
    <property type="entry name" value="AdoMet_MTases"/>
    <property type="match status" value="1"/>
</dbReference>
<dbReference type="AlphaFoldDB" id="A0AAW5LNS0"/>
<keyword evidence="2" id="KW-0238">DNA-binding</keyword>
<organism evidence="4 5">
    <name type="scientific">Mammaliicoccus sciuri</name>
    <name type="common">Staphylococcus sciuri</name>
    <dbReference type="NCBI Taxonomy" id="1296"/>
    <lineage>
        <taxon>Bacteria</taxon>
        <taxon>Bacillati</taxon>
        <taxon>Bacillota</taxon>
        <taxon>Bacilli</taxon>
        <taxon>Bacillales</taxon>
        <taxon>Staphylococcaceae</taxon>
        <taxon>Mammaliicoccus</taxon>
    </lineage>
</organism>
<dbReference type="InterPro" id="IPR052916">
    <property type="entry name" value="Type-I_RE_MTase_Subunit"/>
</dbReference>
<dbReference type="InterPro" id="IPR002052">
    <property type="entry name" value="DNA_methylase_N6_adenine_CS"/>
</dbReference>
<dbReference type="PRINTS" id="PR00507">
    <property type="entry name" value="N12N6MTFRASE"/>
</dbReference>
<sequence length="654" mass="74375">MKSELEQKNLFNYKEFSAKEVFLDIRNYLAGRLIGATRDEVLLEELIKLIFSSSIVKNKLDNSTLSAIDLANLYRNSFKQIKEKYISLFAEDEEILLDPDSIEYIHYRIINLNLFSLQRDPIGDAYEIFIGENIKGQSGQFFTPKNAADTLVELTQPRSTDKILDLACGAGGFITSILNYFQLNNLTNSEEIHNLIDNVYGVDKDEYLTTLAKIHVAALTGAVPNIKCADSLIWDKSKLNGFEEKFDIILTNPPFGAKISAGSKETLMNFDLAYKWKKVDGNYVKTDKLATNTPPQVVFMEQCIRLLKDGGKLGIVIPESLLSSKKYSYVVNYIIKKCKIKSVIGMPDNLFKTSGKGGTHTKTCLLVLEKFTNEQVAVDNYPLFLAEAQWCGHDSRGKAIPKDDLPSIVANYKNYKEIMTVEEYSELGFSITSDMIENQILSPRYYNPNILIQSDKLKNTHNLVRIQDLIDEGVLEFQTGDEVGKLAYGTGPIPFVRTSDISNWEIKSDPKQSISEEIYNNIKIKQDVREHDILMVKDGTYLVGTSAIITNYDTEIIYQSHLYKIRVNENIYNLDPYYLLALLSSEYVQDQIKAKTFTQDIINSLGDRYKDLLLPLSKNEDKMKEIAAIVKKSVFERIEARELARQARIDVLKY</sequence>
<dbReference type="Gene3D" id="3.90.220.20">
    <property type="entry name" value="DNA methylase specificity domains"/>
    <property type="match status" value="1"/>
</dbReference>
<name>A0AAW5LNS0_MAMSC</name>
<reference evidence="4" key="1">
    <citation type="submission" date="2022-07" db="EMBL/GenBank/DDBJ databases">
        <title>Bacterial species isolated from the porcine tonsil microbiota.</title>
        <authorList>
            <person name="Oliveira I.M.F."/>
        </authorList>
    </citation>
    <scope>NUCLEOTIDE SEQUENCE</scope>
    <source>
        <strain evidence="4">8QC2O2</strain>
    </source>
</reference>
<comment type="caution">
    <text evidence="4">The sequence shown here is derived from an EMBL/GenBank/DDBJ whole genome shotgun (WGS) entry which is preliminary data.</text>
</comment>
<proteinExistence type="predicted"/>
<evidence type="ECO:0000256" key="1">
    <source>
        <dbReference type="ARBA" id="ARBA00022747"/>
    </source>
</evidence>
<dbReference type="SUPFAM" id="SSF53335">
    <property type="entry name" value="S-adenosyl-L-methionine-dependent methyltransferases"/>
    <property type="match status" value="1"/>
</dbReference>
<dbReference type="Pfam" id="PF02384">
    <property type="entry name" value="N6_Mtase"/>
    <property type="match status" value="1"/>
</dbReference>
<gene>
    <name evidence="4" type="ORF">NQ032_08215</name>
</gene>